<evidence type="ECO:0000313" key="1">
    <source>
        <dbReference type="EMBL" id="OGD62933.1"/>
    </source>
</evidence>
<gene>
    <name evidence="1" type="ORF">A2160_04160</name>
</gene>
<organism evidence="1 2">
    <name type="scientific">Candidatus Beckwithbacteria bacterium RBG_13_42_9</name>
    <dbReference type="NCBI Taxonomy" id="1797457"/>
    <lineage>
        <taxon>Bacteria</taxon>
        <taxon>Candidatus Beckwithiibacteriota</taxon>
    </lineage>
</organism>
<accession>A0A1F5E6C8</accession>
<sequence length="90" mass="9502">MAVRVTLGEGQPVVVETMGTAEVGGVVPPPEIHVLVTSSVLVWHPSLADAGEGFNPALVESCSRVTDLTIKAAKYPDGPLEPMRLRVEIL</sequence>
<reference evidence="1 2" key="1">
    <citation type="journal article" date="2016" name="Nat. Commun.">
        <title>Thousands of microbial genomes shed light on interconnected biogeochemical processes in an aquifer system.</title>
        <authorList>
            <person name="Anantharaman K."/>
            <person name="Brown C.T."/>
            <person name="Hug L.A."/>
            <person name="Sharon I."/>
            <person name="Castelle C.J."/>
            <person name="Probst A.J."/>
            <person name="Thomas B.C."/>
            <person name="Singh A."/>
            <person name="Wilkins M.J."/>
            <person name="Karaoz U."/>
            <person name="Brodie E.L."/>
            <person name="Williams K.H."/>
            <person name="Hubbard S.S."/>
            <person name="Banfield J.F."/>
        </authorList>
    </citation>
    <scope>NUCLEOTIDE SEQUENCE [LARGE SCALE GENOMIC DNA]</scope>
</reference>
<protein>
    <submittedName>
        <fullName evidence="1">Uncharacterized protein</fullName>
    </submittedName>
</protein>
<dbReference type="EMBL" id="MEZK01000014">
    <property type="protein sequence ID" value="OGD62933.1"/>
    <property type="molecule type" value="Genomic_DNA"/>
</dbReference>
<comment type="caution">
    <text evidence="1">The sequence shown here is derived from an EMBL/GenBank/DDBJ whole genome shotgun (WGS) entry which is preliminary data.</text>
</comment>
<dbReference type="Proteomes" id="UP000177006">
    <property type="component" value="Unassembled WGS sequence"/>
</dbReference>
<name>A0A1F5E6C8_9BACT</name>
<dbReference type="AlphaFoldDB" id="A0A1F5E6C8"/>
<proteinExistence type="predicted"/>
<dbReference type="STRING" id="1797457.A2160_04160"/>
<evidence type="ECO:0000313" key="2">
    <source>
        <dbReference type="Proteomes" id="UP000177006"/>
    </source>
</evidence>